<dbReference type="GO" id="GO:0009166">
    <property type="term" value="P:nucleotide catabolic process"/>
    <property type="evidence" value="ECO:0007669"/>
    <property type="project" value="InterPro"/>
</dbReference>
<dbReference type="SUPFAM" id="SSF56300">
    <property type="entry name" value="Metallo-dependent phosphatases"/>
    <property type="match status" value="1"/>
</dbReference>
<dbReference type="InterPro" id="IPR041823">
    <property type="entry name" value="YHR202W_N"/>
</dbReference>
<dbReference type="Gene3D" id="3.60.21.10">
    <property type="match status" value="1"/>
</dbReference>
<dbReference type="GO" id="GO:0005576">
    <property type="term" value="C:extracellular region"/>
    <property type="evidence" value="ECO:0007669"/>
    <property type="project" value="UniProtKB-ARBA"/>
</dbReference>
<feature type="region of interest" description="Disordered" evidence="1">
    <location>
        <begin position="522"/>
        <end position="543"/>
    </location>
</feature>
<evidence type="ECO:0000259" key="3">
    <source>
        <dbReference type="Pfam" id="PF00149"/>
    </source>
</evidence>
<name>A0A0F2LZ73_SPOSC</name>
<dbReference type="InterPro" id="IPR029052">
    <property type="entry name" value="Metallo-depent_PP-like"/>
</dbReference>
<comment type="caution">
    <text evidence="5">The sequence shown here is derived from an EMBL/GenBank/DDBJ whole genome shotgun (WGS) entry which is preliminary data.</text>
</comment>
<dbReference type="OrthoDB" id="7722975at2759"/>
<dbReference type="RefSeq" id="XP_016585443.1">
    <property type="nucleotide sequence ID" value="XM_016729969.1"/>
</dbReference>
<feature type="chain" id="PRO_5002454765" evidence="2">
    <location>
        <begin position="20"/>
        <end position="662"/>
    </location>
</feature>
<proteinExistence type="predicted"/>
<dbReference type="KEGG" id="ssck:SPSK_03128"/>
<organism evidence="5 6">
    <name type="scientific">Sporothrix schenckii 1099-18</name>
    <dbReference type="NCBI Taxonomy" id="1397361"/>
    <lineage>
        <taxon>Eukaryota</taxon>
        <taxon>Fungi</taxon>
        <taxon>Dikarya</taxon>
        <taxon>Ascomycota</taxon>
        <taxon>Pezizomycotina</taxon>
        <taxon>Sordariomycetes</taxon>
        <taxon>Sordariomycetidae</taxon>
        <taxon>Ophiostomatales</taxon>
        <taxon>Ophiostomataceae</taxon>
        <taxon>Sporothrix</taxon>
    </lineage>
</organism>
<keyword evidence="2" id="KW-0732">Signal</keyword>
<reference evidence="5 6" key="2">
    <citation type="journal article" date="2015" name="Eukaryot. Cell">
        <title>Asexual propagation of a virulent clone complex in a human and feline outbreak of sporotrichosis.</title>
        <authorList>
            <person name="Teixeira Mde M."/>
            <person name="Rodrigues A.M."/>
            <person name="Tsui C.K."/>
            <person name="de Almeida L.G."/>
            <person name="Van Diepeningen A.D."/>
            <person name="van den Ende B.G."/>
            <person name="Fernandes G.F."/>
            <person name="Kano R."/>
            <person name="Hamelin R.C."/>
            <person name="Lopes-Bezerra L.M."/>
            <person name="Vasconcelos A.T."/>
            <person name="de Hoog S."/>
            <person name="de Camargo Z.P."/>
            <person name="Felipe M.S."/>
        </authorList>
    </citation>
    <scope>NUCLEOTIDE SEQUENCE [LARGE SCALE GENOMIC DNA]</scope>
    <source>
        <strain evidence="5 6">1099-18</strain>
    </source>
</reference>
<dbReference type="Gene3D" id="3.90.780.10">
    <property type="entry name" value="5'-Nucleotidase, C-terminal domain"/>
    <property type="match status" value="2"/>
</dbReference>
<dbReference type="EMBL" id="AXCR01000010">
    <property type="protein sequence ID" value="KJR82767.1"/>
    <property type="molecule type" value="Genomic_DNA"/>
</dbReference>
<dbReference type="AlphaFoldDB" id="A0A0F2LZ73"/>
<sequence length="662" mass="73231">MATAAVVAVVAAFAPLVQAMQPNAVPPLPAPMRPLQWGQINFLHTTDTHGWHAGHLQESQYSADWGDYISFADHMRQRADKEGVDLLLVDTGDRVEGNGLYDASTPKGQYTYDIFRQQDIDIICSGNHELYQADTADREHHQTVPNFAGHYLASNLDYIDPKTGKQVPMSEQRYRTFQTKHQKLNIVAFGFLFNFTANAANSVVQPVQKTMQEPWFKHAITNEPADLFVVIGHVGARMGELRVIYEAIRAANEHTPIAIFAGHAHARDAVRFDDRAVAIASGRYLETIGWMSVTGVKAEAPAPITFARRYIDNNLLGLYYHSGTNATTFPTDHGLNVTATIAAARSDLDLETPYGCAPQNYWLQRRPHDDPASVFSLLRKHVLPEAIVRPDRADVPRLVLINTGAMRFDIFRGAFTRDTTFIVSPFISLVRYIPDVPYALARQVLPILNHFGPILSAMAAEARAAGVTDESEAWAGVTDWREMGVPEAYSLREEDNAHIIGADGGIKDSGHDGAQQKPLFGRRAETAAASGSSSDDEASRPPLVAGYTTWDDFGFDGDDAVHEPLPHFRLPNCIQAEASFPKAATGTEELAEPATVDFVFFDFIQRFVLQALAYAEQNAGGVAPDGTPYKHYTDADVEAYLENKFTDYFADWVKRNWGDECT</sequence>
<dbReference type="Pfam" id="PF00149">
    <property type="entry name" value="Metallophos"/>
    <property type="match status" value="1"/>
</dbReference>
<dbReference type="PANTHER" id="PTHR11575:SF43">
    <property type="entry name" value="SER_THR PROTEIN PHOSPHATASE FAMILY (AFU_ORTHOLOGUE AFUA_3G04160)"/>
    <property type="match status" value="1"/>
</dbReference>
<evidence type="ECO:0000313" key="6">
    <source>
        <dbReference type="Proteomes" id="UP000033710"/>
    </source>
</evidence>
<evidence type="ECO:0000256" key="1">
    <source>
        <dbReference type="SAM" id="MobiDB-lite"/>
    </source>
</evidence>
<dbReference type="CDD" id="cd07407">
    <property type="entry name" value="MPP_YHR202W_N"/>
    <property type="match status" value="1"/>
</dbReference>
<evidence type="ECO:0000313" key="5">
    <source>
        <dbReference type="EMBL" id="KJR82767.1"/>
    </source>
</evidence>
<dbReference type="SUPFAM" id="SSF55816">
    <property type="entry name" value="5'-nucleotidase (syn. UDP-sugar hydrolase), C-terminal domain"/>
    <property type="match status" value="1"/>
</dbReference>
<dbReference type="VEuPathDB" id="FungiDB:SPSK_03128"/>
<dbReference type="PANTHER" id="PTHR11575">
    <property type="entry name" value="5'-NUCLEOTIDASE-RELATED"/>
    <property type="match status" value="1"/>
</dbReference>
<dbReference type="PIRSF" id="PIRSF017316">
    <property type="entry name" value="Pesterase_C1039"/>
    <property type="match status" value="1"/>
</dbReference>
<evidence type="ECO:0000259" key="4">
    <source>
        <dbReference type="Pfam" id="PF21953"/>
    </source>
</evidence>
<dbReference type="InterPro" id="IPR014485">
    <property type="entry name" value="Pesterase_C1039"/>
</dbReference>
<dbReference type="InterPro" id="IPR036907">
    <property type="entry name" value="5'-Nucleotdase_C_sf"/>
</dbReference>
<dbReference type="InterPro" id="IPR004843">
    <property type="entry name" value="Calcineurin-like_PHP"/>
</dbReference>
<dbReference type="InterPro" id="IPR053828">
    <property type="entry name" value="Nucleosidase_C"/>
</dbReference>
<gene>
    <name evidence="5" type="ORF">SPSK_03128</name>
</gene>
<reference evidence="5 6" key="1">
    <citation type="journal article" date="2014" name="BMC Genomics">
        <title>Comparative genomics of the major fungal agents of human and animal Sporotrichosis: Sporothrix schenckii and Sporothrix brasiliensis.</title>
        <authorList>
            <person name="Teixeira M.M."/>
            <person name="de Almeida L.G."/>
            <person name="Kubitschek-Barreira P."/>
            <person name="Alves F.L."/>
            <person name="Kioshima E.S."/>
            <person name="Abadio A.K."/>
            <person name="Fernandes L."/>
            <person name="Derengowski L.S."/>
            <person name="Ferreira K.S."/>
            <person name="Souza R.C."/>
            <person name="Ruiz J.C."/>
            <person name="de Andrade N.C."/>
            <person name="Paes H.C."/>
            <person name="Nicola A.M."/>
            <person name="Albuquerque P."/>
            <person name="Gerber A.L."/>
            <person name="Martins V.P."/>
            <person name="Peconick L.D."/>
            <person name="Neto A.V."/>
            <person name="Chaucanez C.B."/>
            <person name="Silva P.A."/>
            <person name="Cunha O.L."/>
            <person name="de Oliveira F.F."/>
            <person name="dos Santos T.C."/>
            <person name="Barros A.L."/>
            <person name="Soares M.A."/>
            <person name="de Oliveira L.M."/>
            <person name="Marini M.M."/>
            <person name="Villalobos-Duno H."/>
            <person name="Cunha M.M."/>
            <person name="de Hoog S."/>
            <person name="da Silveira J.F."/>
            <person name="Henrissat B."/>
            <person name="Nino-Vega G.A."/>
            <person name="Cisalpino P.S."/>
            <person name="Mora-Montes H.M."/>
            <person name="Almeida S.R."/>
            <person name="Stajich J.E."/>
            <person name="Lopes-Bezerra L.M."/>
            <person name="Vasconcelos A.T."/>
            <person name="Felipe M.S."/>
        </authorList>
    </citation>
    <scope>NUCLEOTIDE SEQUENCE [LARGE SCALE GENOMIC DNA]</scope>
    <source>
        <strain evidence="5 6">1099-18</strain>
    </source>
</reference>
<dbReference type="GeneID" id="27665246"/>
<feature type="signal peptide" evidence="2">
    <location>
        <begin position="1"/>
        <end position="19"/>
    </location>
</feature>
<dbReference type="Proteomes" id="UP000033710">
    <property type="component" value="Unassembled WGS sequence"/>
</dbReference>
<protein>
    <submittedName>
        <fullName evidence="5">Serine/threonineeeee-protein phosphatase family</fullName>
    </submittedName>
</protein>
<feature type="domain" description="Calcineurin-like phosphoesterase" evidence="3">
    <location>
        <begin position="41"/>
        <end position="266"/>
    </location>
</feature>
<dbReference type="GO" id="GO:0016787">
    <property type="term" value="F:hydrolase activity"/>
    <property type="evidence" value="ECO:0007669"/>
    <property type="project" value="InterPro"/>
</dbReference>
<evidence type="ECO:0000256" key="2">
    <source>
        <dbReference type="SAM" id="SignalP"/>
    </source>
</evidence>
<accession>A0A0F2LZ73</accession>
<feature type="domain" description="Putative 5'-nucleotidase C-terminal" evidence="4">
    <location>
        <begin position="360"/>
        <end position="609"/>
    </location>
</feature>
<dbReference type="GO" id="GO:0005829">
    <property type="term" value="C:cytosol"/>
    <property type="evidence" value="ECO:0007669"/>
    <property type="project" value="TreeGrafter"/>
</dbReference>
<dbReference type="InterPro" id="IPR006179">
    <property type="entry name" value="5_nucleotidase/apyrase"/>
</dbReference>
<dbReference type="Pfam" id="PF21953">
    <property type="entry name" value="NadN_nucleosid_C"/>
    <property type="match status" value="1"/>
</dbReference>
<dbReference type="FunFam" id="3.60.21.10:FF:000043">
    <property type="entry name" value="Ser/Thr protein phosphatase family"/>
    <property type="match status" value="1"/>
</dbReference>